<sequence>MDMGVGVIVPMRMPVAVGMAMSMVVLVGVGRGGSHLPTLYYNITPVHGRADIPLQGLPITMAIAAATNGNGTETAQRNQTKRAGMNGISHRITRWKANSAQATT</sequence>
<evidence type="ECO:0000313" key="4">
    <source>
        <dbReference type="Proteomes" id="UP001565474"/>
    </source>
</evidence>
<proteinExistence type="predicted"/>
<organism evidence="3 4">
    <name type="scientific">Bradyrhizobium yuanmingense</name>
    <dbReference type="NCBI Taxonomy" id="108015"/>
    <lineage>
        <taxon>Bacteria</taxon>
        <taxon>Pseudomonadati</taxon>
        <taxon>Pseudomonadota</taxon>
        <taxon>Alphaproteobacteria</taxon>
        <taxon>Hyphomicrobiales</taxon>
        <taxon>Nitrobacteraceae</taxon>
        <taxon>Bradyrhizobium</taxon>
    </lineage>
</organism>
<reference evidence="3 4" key="1">
    <citation type="submission" date="2024-07" db="EMBL/GenBank/DDBJ databases">
        <title>Genomic Encyclopedia of Type Strains, Phase V (KMG-V): Genome sequencing to study the core and pangenomes of soil and plant-associated prokaryotes.</title>
        <authorList>
            <person name="Whitman W."/>
        </authorList>
    </citation>
    <scope>NUCLEOTIDE SEQUENCE [LARGE SCALE GENOMIC DNA]</scope>
    <source>
        <strain evidence="3 4">USDA 222</strain>
    </source>
</reference>
<evidence type="ECO:0000256" key="2">
    <source>
        <dbReference type="SAM" id="Phobius"/>
    </source>
</evidence>
<feature type="transmembrane region" description="Helical" evidence="2">
    <location>
        <begin position="12"/>
        <end position="30"/>
    </location>
</feature>
<keyword evidence="2" id="KW-0812">Transmembrane</keyword>
<dbReference type="EMBL" id="JBGBZN010000002">
    <property type="protein sequence ID" value="MEY9472435.1"/>
    <property type="molecule type" value="Genomic_DNA"/>
</dbReference>
<keyword evidence="2" id="KW-1133">Transmembrane helix</keyword>
<gene>
    <name evidence="3" type="ORF">ABH992_004834</name>
</gene>
<evidence type="ECO:0008006" key="5">
    <source>
        <dbReference type="Google" id="ProtNLM"/>
    </source>
</evidence>
<name>A0ABV4GKH5_9BRAD</name>
<dbReference type="Proteomes" id="UP001565474">
    <property type="component" value="Unassembled WGS sequence"/>
</dbReference>
<protein>
    <recommendedName>
        <fullName evidence="5">Secreted protein</fullName>
    </recommendedName>
</protein>
<feature type="region of interest" description="Disordered" evidence="1">
    <location>
        <begin position="70"/>
        <end position="104"/>
    </location>
</feature>
<accession>A0ABV4GKH5</accession>
<comment type="caution">
    <text evidence="3">The sequence shown here is derived from an EMBL/GenBank/DDBJ whole genome shotgun (WGS) entry which is preliminary data.</text>
</comment>
<keyword evidence="4" id="KW-1185">Reference proteome</keyword>
<evidence type="ECO:0000256" key="1">
    <source>
        <dbReference type="SAM" id="MobiDB-lite"/>
    </source>
</evidence>
<keyword evidence="2" id="KW-0472">Membrane</keyword>
<evidence type="ECO:0000313" key="3">
    <source>
        <dbReference type="EMBL" id="MEY9472435.1"/>
    </source>
</evidence>